<keyword evidence="2" id="KW-1185">Reference proteome</keyword>
<protein>
    <submittedName>
        <fullName evidence="1">Uncharacterized protein</fullName>
    </submittedName>
</protein>
<organism evidence="1 2">
    <name type="scientific">Populus alba x Populus x berolinensis</name>
    <dbReference type="NCBI Taxonomy" id="444605"/>
    <lineage>
        <taxon>Eukaryota</taxon>
        <taxon>Viridiplantae</taxon>
        <taxon>Streptophyta</taxon>
        <taxon>Embryophyta</taxon>
        <taxon>Tracheophyta</taxon>
        <taxon>Spermatophyta</taxon>
        <taxon>Magnoliopsida</taxon>
        <taxon>eudicotyledons</taxon>
        <taxon>Gunneridae</taxon>
        <taxon>Pentapetalae</taxon>
        <taxon>rosids</taxon>
        <taxon>fabids</taxon>
        <taxon>Malpighiales</taxon>
        <taxon>Salicaceae</taxon>
        <taxon>Saliceae</taxon>
        <taxon>Populus</taxon>
    </lineage>
</organism>
<reference evidence="1" key="1">
    <citation type="journal article" date="2023" name="Mol. Ecol. Resour.">
        <title>Chromosome-level genome assembly of a triploid poplar Populus alba 'Berolinensis'.</title>
        <authorList>
            <person name="Chen S."/>
            <person name="Yu Y."/>
            <person name="Wang X."/>
            <person name="Wang S."/>
            <person name="Zhang T."/>
            <person name="Zhou Y."/>
            <person name="He R."/>
            <person name="Meng N."/>
            <person name="Wang Y."/>
            <person name="Liu W."/>
            <person name="Liu Z."/>
            <person name="Liu J."/>
            <person name="Guo Q."/>
            <person name="Huang H."/>
            <person name="Sederoff R.R."/>
            <person name="Wang G."/>
            <person name="Qu G."/>
            <person name="Chen S."/>
        </authorList>
    </citation>
    <scope>NUCLEOTIDE SEQUENCE</scope>
    <source>
        <strain evidence="1">SC-2020</strain>
    </source>
</reference>
<dbReference type="AlphaFoldDB" id="A0AAD6VY42"/>
<name>A0AAD6VY42_9ROSI</name>
<evidence type="ECO:0000313" key="1">
    <source>
        <dbReference type="EMBL" id="KAJ6991967.1"/>
    </source>
</evidence>
<gene>
    <name evidence="1" type="ORF">NC653_015346</name>
</gene>
<evidence type="ECO:0000313" key="2">
    <source>
        <dbReference type="Proteomes" id="UP001164929"/>
    </source>
</evidence>
<proteinExistence type="predicted"/>
<accession>A0AAD6VY42</accession>
<dbReference type="Proteomes" id="UP001164929">
    <property type="component" value="Chromosome 6"/>
</dbReference>
<sequence length="53" mass="6349">MISSHYDKVGKQGLMGYWITTKEEDFFWKVTKVIDSVYSNAFCVLHYYLYFVP</sequence>
<dbReference type="EMBL" id="JAQIZT010000006">
    <property type="protein sequence ID" value="KAJ6991967.1"/>
    <property type="molecule type" value="Genomic_DNA"/>
</dbReference>
<comment type="caution">
    <text evidence="1">The sequence shown here is derived from an EMBL/GenBank/DDBJ whole genome shotgun (WGS) entry which is preliminary data.</text>
</comment>